<dbReference type="GO" id="GO:0005789">
    <property type="term" value="C:endoplasmic reticulum membrane"/>
    <property type="evidence" value="ECO:0007669"/>
    <property type="project" value="TreeGrafter"/>
</dbReference>
<dbReference type="EnsemblMetazoa" id="GPPI033348-RA">
    <property type="protein sequence ID" value="GPPI033348-PA"/>
    <property type="gene ID" value="GPPI033348"/>
</dbReference>
<protein>
    <recommendedName>
        <fullName evidence="3">Xyloside xylosyltransferase 1</fullName>
    </recommendedName>
</protein>
<dbReference type="EMBL" id="JXJN01016043">
    <property type="status" value="NOT_ANNOTATED_CDS"/>
    <property type="molecule type" value="Genomic_DNA"/>
</dbReference>
<dbReference type="GO" id="GO:0016266">
    <property type="term" value="P:protein O-linked glycosylation via N-acetyl-galactosamine"/>
    <property type="evidence" value="ECO:0007669"/>
    <property type="project" value="TreeGrafter"/>
</dbReference>
<reference evidence="2" key="1">
    <citation type="submission" date="2015-01" db="EMBL/GenBank/DDBJ databases">
        <authorList>
            <person name="Aksoy S."/>
            <person name="Warren W."/>
            <person name="Wilson R.K."/>
        </authorList>
    </citation>
    <scope>NUCLEOTIDE SEQUENCE [LARGE SCALE GENOMIC DNA]</scope>
    <source>
        <strain evidence="2">IAEA</strain>
    </source>
</reference>
<dbReference type="InterPro" id="IPR042465">
    <property type="entry name" value="XXLT1"/>
</dbReference>
<evidence type="ECO:0000313" key="1">
    <source>
        <dbReference type="EnsemblMetazoa" id="GPPI033348-PA"/>
    </source>
</evidence>
<dbReference type="InterPro" id="IPR029044">
    <property type="entry name" value="Nucleotide-diphossugar_trans"/>
</dbReference>
<name>A0A1B0BKV8_9MUSC</name>
<dbReference type="Proteomes" id="UP000092460">
    <property type="component" value="Unassembled WGS sequence"/>
</dbReference>
<proteinExistence type="predicted"/>
<dbReference type="SUPFAM" id="SSF53448">
    <property type="entry name" value="Nucleotide-diphospho-sugar transferases"/>
    <property type="match status" value="1"/>
</dbReference>
<evidence type="ECO:0008006" key="3">
    <source>
        <dbReference type="Google" id="ProtNLM"/>
    </source>
</evidence>
<dbReference type="AlphaFoldDB" id="A0A1B0BKV8"/>
<dbReference type="PANTHER" id="PTHR46612:SF1">
    <property type="entry name" value="XYLOSIDE XYLOSYLTRANSFERASE 1"/>
    <property type="match status" value="1"/>
</dbReference>
<organism evidence="1 2">
    <name type="scientific">Glossina palpalis gambiensis</name>
    <dbReference type="NCBI Taxonomy" id="67801"/>
    <lineage>
        <taxon>Eukaryota</taxon>
        <taxon>Metazoa</taxon>
        <taxon>Ecdysozoa</taxon>
        <taxon>Arthropoda</taxon>
        <taxon>Hexapoda</taxon>
        <taxon>Insecta</taxon>
        <taxon>Pterygota</taxon>
        <taxon>Neoptera</taxon>
        <taxon>Endopterygota</taxon>
        <taxon>Diptera</taxon>
        <taxon>Brachycera</taxon>
        <taxon>Muscomorpha</taxon>
        <taxon>Hippoboscoidea</taxon>
        <taxon>Glossinidae</taxon>
        <taxon>Glossina</taxon>
    </lineage>
</organism>
<dbReference type="PANTHER" id="PTHR46612">
    <property type="entry name" value="XYLOSIDE XYLOSYLTRANSFERASE 1"/>
    <property type="match status" value="1"/>
</dbReference>
<dbReference type="Gene3D" id="3.90.550.10">
    <property type="entry name" value="Spore Coat Polysaccharide Biosynthesis Protein SpsA, Chain A"/>
    <property type="match status" value="1"/>
</dbReference>
<keyword evidence="2" id="KW-1185">Reference proteome</keyword>
<dbReference type="GO" id="GO:0140560">
    <property type="term" value="F:xylosyl alpha-1,3-xylosyltransferase activity"/>
    <property type="evidence" value="ECO:0007669"/>
    <property type="project" value="TreeGrafter"/>
</dbReference>
<sequence length="214" mass="25045">MAPHFSSTPKSYYSDSLFFLSLGLHRIADERMERAVLLDCDIVFEADVRLLFAEFERLSKENLFANSSLSKEQYFPNTDFGSPFYMSPNELYNLLSTETHTYKMRKSEKHLRHGYPGPNSGVVQLYLTAIRHARLFHDKLQETAIRKLTSKRLGRSRLLLGYESPNLIYRLDCVWNRQLCTWKDHGYSDGFDKYFTCKGRMKTYHGNCNARVPE</sequence>
<reference evidence="1" key="2">
    <citation type="submission" date="2020-05" db="UniProtKB">
        <authorList>
            <consortium name="EnsemblMetazoa"/>
        </authorList>
    </citation>
    <scope>IDENTIFICATION</scope>
    <source>
        <strain evidence="1">IAEA</strain>
    </source>
</reference>
<accession>A0A1B0BKV8</accession>
<dbReference type="VEuPathDB" id="VectorBase:GPPI033348"/>
<evidence type="ECO:0000313" key="2">
    <source>
        <dbReference type="Proteomes" id="UP000092460"/>
    </source>
</evidence>